<evidence type="ECO:0008006" key="4">
    <source>
        <dbReference type="Google" id="ProtNLM"/>
    </source>
</evidence>
<feature type="compositionally biased region" description="Low complexity" evidence="1">
    <location>
        <begin position="495"/>
        <end position="514"/>
    </location>
</feature>
<feature type="compositionally biased region" description="Polar residues" evidence="1">
    <location>
        <begin position="517"/>
        <end position="537"/>
    </location>
</feature>
<dbReference type="Gene3D" id="2.40.70.10">
    <property type="entry name" value="Acid Proteases"/>
    <property type="match status" value="1"/>
</dbReference>
<dbReference type="SUPFAM" id="SSF52949">
    <property type="entry name" value="Macro domain-like"/>
    <property type="match status" value="1"/>
</dbReference>
<comment type="caution">
    <text evidence="2">The sequence shown here is derived from an EMBL/GenBank/DDBJ whole genome shotgun (WGS) entry which is preliminary data.</text>
</comment>
<keyword evidence="3" id="KW-1185">Reference proteome</keyword>
<reference evidence="2 3" key="1">
    <citation type="submission" date="2019-08" db="EMBL/GenBank/DDBJ databases">
        <title>The genome of the soybean aphid Biotype 1, its phylome, world population structure and adaptation to the North American continent.</title>
        <authorList>
            <person name="Giordano R."/>
            <person name="Donthu R.K."/>
            <person name="Hernandez A.G."/>
            <person name="Wright C.L."/>
            <person name="Zimin A.V."/>
        </authorList>
    </citation>
    <scope>NUCLEOTIDE SEQUENCE [LARGE SCALE GENOMIC DNA]</scope>
    <source>
        <tissue evidence="2">Whole aphids</tissue>
    </source>
</reference>
<name>A0A6G0TLR8_APHGL</name>
<dbReference type="OrthoDB" id="2155246at2759"/>
<protein>
    <recommendedName>
        <fullName evidence="4">OTU domain-containing protein</fullName>
    </recommendedName>
</protein>
<dbReference type="EMBL" id="VYZN01000030">
    <property type="protein sequence ID" value="KAE9534031.1"/>
    <property type="molecule type" value="Genomic_DNA"/>
</dbReference>
<dbReference type="Gene3D" id="3.40.220.10">
    <property type="entry name" value="Leucine Aminopeptidase, subunit E, domain 1"/>
    <property type="match status" value="1"/>
</dbReference>
<dbReference type="InterPro" id="IPR043472">
    <property type="entry name" value="Macro_dom-like"/>
</dbReference>
<evidence type="ECO:0000313" key="2">
    <source>
        <dbReference type="EMBL" id="KAE9534031.1"/>
    </source>
</evidence>
<proteinExistence type="predicted"/>
<gene>
    <name evidence="2" type="ORF">AGLY_008767</name>
</gene>
<sequence length="773" mass="88780">MFIINSGTCKCYKRIIPCHSYLITILHIGTHFQRLTINHTFLKIQQIIKRKKQMKQMSPILKEKNAQFAQKQTIQKINVFSKINQIQPLNYYLIQHYNIINTITPTTVQLSGPDNKPLCVAGITKIQLQINNNYFDVNTHVIKNLSSTIILRNDFLIKNNALIDFKDNDIILNNNINIQLKINITNVLNFINNTNNIKEIEGSIFDCPDNFSIAHCISSDLKMKKGITNLICKVYDLKASIHNLKLQAIKLNISKIAMPTLDSEPHKFDWSIVKQLLYSEFQNTNIEIHIYYKDKENITPKEHTDIISNINTHCGNNINNNEIETKIINTQCKIINQANNIFPKYKPGENVLSDGNCGLYAVCNALNDNKINKITSILELLELLGLNELPNYWWSDEELAAIAHYYNHDTYIYNDNDNTGIIYGDGNKPPIVLYNVNKNTHWIPGTATPKTSNKIPNHIIHIKQTPTINLQTHNLNIKSTKNDNINTINNIQIIPNDNHTKNNNNNKPEIIPKITDPPQSTDAASQSKKRSYSNTPSYAKMSTHVKSLESIVNKQIKQTDNQISDIITVSDQVNNFTKLYITDYEGTPFSISPNLSIIQHNKVIQLLTEYRHIFTTDTSNIKAANLKPLFILQNEILYYKKYTPPKNYNPILVIPKTLINDILKSYHDSPTAYNATPQTTTKYSPFYLMHGFEPTFPIDNKIILENIPYQLKQSLIELNKIRDKIPQRVHEAQIIQKKYHEKTHTTVNYNINDLVMVKFPFLEVGKSPKLGPI</sequence>
<organism evidence="2 3">
    <name type="scientific">Aphis glycines</name>
    <name type="common">Soybean aphid</name>
    <dbReference type="NCBI Taxonomy" id="307491"/>
    <lineage>
        <taxon>Eukaryota</taxon>
        <taxon>Metazoa</taxon>
        <taxon>Ecdysozoa</taxon>
        <taxon>Arthropoda</taxon>
        <taxon>Hexapoda</taxon>
        <taxon>Insecta</taxon>
        <taxon>Pterygota</taxon>
        <taxon>Neoptera</taxon>
        <taxon>Paraneoptera</taxon>
        <taxon>Hemiptera</taxon>
        <taxon>Sternorrhyncha</taxon>
        <taxon>Aphidomorpha</taxon>
        <taxon>Aphidoidea</taxon>
        <taxon>Aphididae</taxon>
        <taxon>Aphidini</taxon>
        <taxon>Aphis</taxon>
        <taxon>Aphis</taxon>
    </lineage>
</organism>
<feature type="region of interest" description="Disordered" evidence="1">
    <location>
        <begin position="495"/>
        <end position="539"/>
    </location>
</feature>
<evidence type="ECO:0000256" key="1">
    <source>
        <dbReference type="SAM" id="MobiDB-lite"/>
    </source>
</evidence>
<evidence type="ECO:0000313" key="3">
    <source>
        <dbReference type="Proteomes" id="UP000475862"/>
    </source>
</evidence>
<dbReference type="AlphaFoldDB" id="A0A6G0TLR8"/>
<accession>A0A6G0TLR8</accession>
<dbReference type="InterPro" id="IPR021109">
    <property type="entry name" value="Peptidase_aspartic_dom_sf"/>
</dbReference>
<dbReference type="Proteomes" id="UP000475862">
    <property type="component" value="Unassembled WGS sequence"/>
</dbReference>